<gene>
    <name evidence="1" type="ORF">EV668_0084</name>
</gene>
<dbReference type="OrthoDB" id="7993591at2"/>
<dbReference type="AlphaFoldDB" id="A0A4R7CDX2"/>
<dbReference type="EMBL" id="SNZR01000005">
    <property type="protein sequence ID" value="TDR95470.1"/>
    <property type="molecule type" value="Genomic_DNA"/>
</dbReference>
<comment type="caution">
    <text evidence="1">The sequence shown here is derived from an EMBL/GenBank/DDBJ whole genome shotgun (WGS) entry which is preliminary data.</text>
</comment>
<dbReference type="Proteomes" id="UP000295122">
    <property type="component" value="Unassembled WGS sequence"/>
</dbReference>
<dbReference type="RefSeq" id="WP_133767903.1">
    <property type="nucleotide sequence ID" value="NZ_SNZR01000005.1"/>
</dbReference>
<accession>A0A4R7CDX2</accession>
<keyword evidence="2" id="KW-1185">Reference proteome</keyword>
<name>A0A4R7CDX2_9HYPH</name>
<reference evidence="1 2" key="1">
    <citation type="submission" date="2019-03" db="EMBL/GenBank/DDBJ databases">
        <title>Genomic Encyclopedia of Type Strains, Phase IV (KMG-IV): sequencing the most valuable type-strain genomes for metagenomic binning, comparative biology and taxonomic classification.</title>
        <authorList>
            <person name="Goeker M."/>
        </authorList>
    </citation>
    <scope>NUCLEOTIDE SEQUENCE [LARGE SCALE GENOMIC DNA]</scope>
    <source>
        <strain evidence="1 2">DSM 25903</strain>
    </source>
</reference>
<evidence type="ECO:0000313" key="1">
    <source>
        <dbReference type="EMBL" id="TDR95470.1"/>
    </source>
</evidence>
<protein>
    <submittedName>
        <fullName evidence="1">Uncharacterized protein</fullName>
    </submittedName>
</protein>
<proteinExistence type="predicted"/>
<evidence type="ECO:0000313" key="2">
    <source>
        <dbReference type="Proteomes" id="UP000295122"/>
    </source>
</evidence>
<organism evidence="1 2">
    <name type="scientific">Enterovirga rhinocerotis</name>
    <dbReference type="NCBI Taxonomy" id="1339210"/>
    <lineage>
        <taxon>Bacteria</taxon>
        <taxon>Pseudomonadati</taxon>
        <taxon>Pseudomonadota</taxon>
        <taxon>Alphaproteobacteria</taxon>
        <taxon>Hyphomicrobiales</taxon>
        <taxon>Methylobacteriaceae</taxon>
        <taxon>Enterovirga</taxon>
    </lineage>
</organism>
<sequence length="194" mass="20948">MALAVFLARFWSSRAKMAQPFPVDRRALADRDDLGLTEARIRGAIHTLEAIGFLNRGLPPKGSLHRMTVAGDLIRKPITFGFGAEFGPLFAAANARAERARVRRQGRALQGRPIVPVRTQNRVASAAKSSSPKDKERSGYVVLMGQLQGSAREATAGRPAVSTALEMALSRLEAARTVARGAESVFRAARAQDD</sequence>